<evidence type="ECO:0000313" key="2">
    <source>
        <dbReference type="Proteomes" id="UP000232323"/>
    </source>
</evidence>
<sequence>MVTDGEIPRPGTEILNTIKAMHDDSYHLTSMVTCGIQGMAAQMAKLSSQVQMSTQSAGGARLITGEDAELQLTMHPPNISSSRGAPSQQREKELKYSLKRRKLLAGLSLIQGCDSTANTSEALP</sequence>
<gene>
    <name evidence="1" type="ORF">CEUSTIGMA_g2648.t1</name>
</gene>
<dbReference type="EMBL" id="BEGY01000011">
    <property type="protein sequence ID" value="GAX75204.1"/>
    <property type="molecule type" value="Genomic_DNA"/>
</dbReference>
<accession>A0A250WWJ4</accession>
<dbReference type="Proteomes" id="UP000232323">
    <property type="component" value="Unassembled WGS sequence"/>
</dbReference>
<protein>
    <submittedName>
        <fullName evidence="1">Uncharacterized protein</fullName>
    </submittedName>
</protein>
<proteinExistence type="predicted"/>
<reference evidence="1 2" key="1">
    <citation type="submission" date="2017-08" db="EMBL/GenBank/DDBJ databases">
        <title>Acidophilic green algal genome provides insights into adaptation to an acidic environment.</title>
        <authorList>
            <person name="Hirooka S."/>
            <person name="Hirose Y."/>
            <person name="Kanesaki Y."/>
            <person name="Higuchi S."/>
            <person name="Fujiwara T."/>
            <person name="Onuma R."/>
            <person name="Era A."/>
            <person name="Ohbayashi R."/>
            <person name="Uzuka A."/>
            <person name="Nozaki H."/>
            <person name="Yoshikawa H."/>
            <person name="Miyagishima S.Y."/>
        </authorList>
    </citation>
    <scope>NUCLEOTIDE SEQUENCE [LARGE SCALE GENOMIC DNA]</scope>
    <source>
        <strain evidence="1 2">NIES-2499</strain>
    </source>
</reference>
<name>A0A250WWJ4_9CHLO</name>
<keyword evidence="2" id="KW-1185">Reference proteome</keyword>
<evidence type="ECO:0000313" key="1">
    <source>
        <dbReference type="EMBL" id="GAX75204.1"/>
    </source>
</evidence>
<organism evidence="1 2">
    <name type="scientific">Chlamydomonas eustigma</name>
    <dbReference type="NCBI Taxonomy" id="1157962"/>
    <lineage>
        <taxon>Eukaryota</taxon>
        <taxon>Viridiplantae</taxon>
        <taxon>Chlorophyta</taxon>
        <taxon>core chlorophytes</taxon>
        <taxon>Chlorophyceae</taxon>
        <taxon>CS clade</taxon>
        <taxon>Chlamydomonadales</taxon>
        <taxon>Chlamydomonadaceae</taxon>
        <taxon>Chlamydomonas</taxon>
    </lineage>
</organism>
<comment type="caution">
    <text evidence="1">The sequence shown here is derived from an EMBL/GenBank/DDBJ whole genome shotgun (WGS) entry which is preliminary data.</text>
</comment>
<dbReference type="AlphaFoldDB" id="A0A250WWJ4"/>